<dbReference type="Gene3D" id="3.40.50.150">
    <property type="entry name" value="Vaccinia Virus protein VP39"/>
    <property type="match status" value="1"/>
</dbReference>
<name>A0A3B1DIJ2_9ZZZZ</name>
<organism evidence="1">
    <name type="scientific">hydrothermal vent metagenome</name>
    <dbReference type="NCBI Taxonomy" id="652676"/>
    <lineage>
        <taxon>unclassified sequences</taxon>
        <taxon>metagenomes</taxon>
        <taxon>ecological metagenomes</taxon>
    </lineage>
</organism>
<gene>
    <name evidence="1" type="ORF">MNBD_UNCLBAC01-341</name>
</gene>
<protein>
    <submittedName>
        <fullName evidence="1">Uncharacterized protein</fullName>
    </submittedName>
</protein>
<proteinExistence type="predicted"/>
<dbReference type="Pfam" id="PF03602">
    <property type="entry name" value="Cons_hypoth95"/>
    <property type="match status" value="1"/>
</dbReference>
<accession>A0A3B1DIJ2</accession>
<dbReference type="InterPro" id="IPR029063">
    <property type="entry name" value="SAM-dependent_MTases_sf"/>
</dbReference>
<dbReference type="AlphaFoldDB" id="A0A3B1DIJ2"/>
<reference evidence="1" key="1">
    <citation type="submission" date="2018-06" db="EMBL/GenBank/DDBJ databases">
        <authorList>
            <person name="Zhirakovskaya E."/>
        </authorList>
    </citation>
    <scope>NUCLEOTIDE SEQUENCE</scope>
</reference>
<feature type="non-terminal residue" evidence="1">
    <location>
        <position position="44"/>
    </location>
</feature>
<dbReference type="SUPFAM" id="SSF53335">
    <property type="entry name" value="S-adenosyl-L-methionine-dependent methyltransferases"/>
    <property type="match status" value="1"/>
</dbReference>
<dbReference type="EMBL" id="UOGJ01000073">
    <property type="protein sequence ID" value="VAX35828.1"/>
    <property type="molecule type" value="Genomic_DNA"/>
</dbReference>
<sequence length="44" mass="4846">MPVDIRPTQHMVRKALFDLLGQDMVNVEFLELFSGSGAVGLEAI</sequence>
<evidence type="ECO:0000313" key="1">
    <source>
        <dbReference type="EMBL" id="VAX35828.1"/>
    </source>
</evidence>